<gene>
    <name evidence="2" type="ORF">SLS56_002524</name>
</gene>
<protein>
    <submittedName>
        <fullName evidence="2">Uncharacterized protein</fullName>
    </submittedName>
</protein>
<name>A0ABR3T3P5_9PEZI</name>
<evidence type="ECO:0000313" key="2">
    <source>
        <dbReference type="EMBL" id="KAL1634219.1"/>
    </source>
</evidence>
<keyword evidence="3" id="KW-1185">Reference proteome</keyword>
<dbReference type="PANTHER" id="PTHR34693:SF1">
    <property type="entry name" value="PROTEIN PAR32"/>
    <property type="match status" value="1"/>
</dbReference>
<dbReference type="InterPro" id="IPR053203">
    <property type="entry name" value="Cisplatin_resist-associated"/>
</dbReference>
<accession>A0ABR3T3P5</accession>
<feature type="region of interest" description="Disordered" evidence="1">
    <location>
        <begin position="1"/>
        <end position="113"/>
    </location>
</feature>
<proteinExistence type="predicted"/>
<dbReference type="EMBL" id="JAJVDC020000017">
    <property type="protein sequence ID" value="KAL1634219.1"/>
    <property type="molecule type" value="Genomic_DNA"/>
</dbReference>
<organism evidence="2 3">
    <name type="scientific">Neofusicoccum ribis</name>
    <dbReference type="NCBI Taxonomy" id="45134"/>
    <lineage>
        <taxon>Eukaryota</taxon>
        <taxon>Fungi</taxon>
        <taxon>Dikarya</taxon>
        <taxon>Ascomycota</taxon>
        <taxon>Pezizomycotina</taxon>
        <taxon>Dothideomycetes</taxon>
        <taxon>Dothideomycetes incertae sedis</taxon>
        <taxon>Botryosphaeriales</taxon>
        <taxon>Botryosphaeriaceae</taxon>
        <taxon>Neofusicoccum</taxon>
    </lineage>
</organism>
<evidence type="ECO:0000256" key="1">
    <source>
        <dbReference type="SAM" id="MobiDB-lite"/>
    </source>
</evidence>
<dbReference type="Pfam" id="PF12223">
    <property type="entry name" value="DUF3602"/>
    <property type="match status" value="1"/>
</dbReference>
<dbReference type="PANTHER" id="PTHR34693">
    <property type="entry name" value="PROTEIN PAR32"/>
    <property type="match status" value="1"/>
</dbReference>
<comment type="caution">
    <text evidence="2">The sequence shown here is derived from an EMBL/GenBank/DDBJ whole genome shotgun (WGS) entry which is preliminary data.</text>
</comment>
<reference evidence="2 3" key="1">
    <citation type="submission" date="2024-02" db="EMBL/GenBank/DDBJ databases">
        <title>De novo assembly and annotation of 12 fungi associated with fruit tree decline syndrome in Ontario, Canada.</title>
        <authorList>
            <person name="Sulman M."/>
            <person name="Ellouze W."/>
            <person name="Ilyukhin E."/>
        </authorList>
    </citation>
    <scope>NUCLEOTIDE SEQUENCE [LARGE SCALE GENOMIC DNA]</scope>
    <source>
        <strain evidence="2 3">M1-105</strain>
    </source>
</reference>
<evidence type="ECO:0000313" key="3">
    <source>
        <dbReference type="Proteomes" id="UP001521116"/>
    </source>
</evidence>
<sequence length="128" mass="13680">MRNMAKTTRRDSSSKPGDLVTPTIKSALYTTGRGGSGNMARNDPDHPEIARAAQDVEAPPGAVRDHHEAGPKHFGRGGAANVIVDDGKERTGEEERERLVVEGGKGKEGEDVRGLGEKARDLLGKIKK</sequence>
<dbReference type="Proteomes" id="UP001521116">
    <property type="component" value="Unassembled WGS sequence"/>
</dbReference>
<dbReference type="InterPro" id="IPR022024">
    <property type="entry name" value="DUF3602"/>
</dbReference>
<feature type="compositionally biased region" description="Basic and acidic residues" evidence="1">
    <location>
        <begin position="85"/>
        <end position="113"/>
    </location>
</feature>